<reference evidence="2 3" key="1">
    <citation type="submission" date="2019-03" db="EMBL/GenBank/DDBJ databases">
        <title>Genomic Encyclopedia of Type Strains, Phase IV (KMG-IV): sequencing the most valuable type-strain genomes for metagenomic binning, comparative biology and taxonomic classification.</title>
        <authorList>
            <person name="Goeker M."/>
        </authorList>
    </citation>
    <scope>NUCLEOTIDE SEQUENCE [LARGE SCALE GENOMIC DNA]</scope>
    <source>
        <strain evidence="2 3">DSM 15505</strain>
    </source>
</reference>
<dbReference type="AlphaFoldDB" id="A0A4R7JY74"/>
<dbReference type="RefSeq" id="WP_243864892.1">
    <property type="nucleotide sequence ID" value="NZ_SOAX01000002.1"/>
</dbReference>
<protein>
    <submittedName>
        <fullName evidence="2">Uncharacterized protein</fullName>
    </submittedName>
</protein>
<gene>
    <name evidence="2" type="ORF">DES49_0925</name>
</gene>
<dbReference type="Proteomes" id="UP000295830">
    <property type="component" value="Unassembled WGS sequence"/>
</dbReference>
<dbReference type="EMBL" id="SOAX01000002">
    <property type="protein sequence ID" value="TDT43115.1"/>
    <property type="molecule type" value="Genomic_DNA"/>
</dbReference>
<organism evidence="2 3">
    <name type="scientific">Halospina denitrificans</name>
    <dbReference type="NCBI Taxonomy" id="332522"/>
    <lineage>
        <taxon>Bacteria</taxon>
        <taxon>Pseudomonadati</taxon>
        <taxon>Pseudomonadota</taxon>
        <taxon>Gammaproteobacteria</taxon>
        <taxon>Halospina</taxon>
    </lineage>
</organism>
<evidence type="ECO:0000256" key="1">
    <source>
        <dbReference type="SAM" id="SignalP"/>
    </source>
</evidence>
<evidence type="ECO:0000313" key="3">
    <source>
        <dbReference type="Proteomes" id="UP000295830"/>
    </source>
</evidence>
<feature type="chain" id="PRO_5020287342" evidence="1">
    <location>
        <begin position="25"/>
        <end position="258"/>
    </location>
</feature>
<name>A0A4R7JY74_9GAMM</name>
<comment type="caution">
    <text evidence="2">The sequence shown here is derived from an EMBL/GenBank/DDBJ whole genome shotgun (WGS) entry which is preliminary data.</text>
</comment>
<feature type="signal peptide" evidence="1">
    <location>
        <begin position="1"/>
        <end position="24"/>
    </location>
</feature>
<evidence type="ECO:0000313" key="2">
    <source>
        <dbReference type="EMBL" id="TDT43115.1"/>
    </source>
</evidence>
<sequence length="258" mass="27364">MRFRSIIMGLATALLMAVAGSATAEDTDITIRVLSKDAKFIGTSMGGMRVTLRDAHTGELLSEGVTAGGTGDTSKIMHKDGGRRILMADDSAASFETTLDLEEPRLVEAEVYGPLGQPQAAHRASATQWVIPGGDLSVGDGWVIELPGFVVNILEPAAAQGWSSAEMDSVKVTANVMMMCGCPITPDGLWDANRYEVGMTVTRDGETVAEQSMNYAGKASHFEGEVPVDEAGVYEVTVHAYDPHNGNTGVDRTTLKVQ</sequence>
<keyword evidence="3" id="KW-1185">Reference proteome</keyword>
<proteinExistence type="predicted"/>
<accession>A0A4R7JY74</accession>
<keyword evidence="1" id="KW-0732">Signal</keyword>